<proteinExistence type="predicted"/>
<evidence type="ECO:0000256" key="1">
    <source>
        <dbReference type="ARBA" id="ARBA00004141"/>
    </source>
</evidence>
<reference evidence="7" key="1">
    <citation type="submission" date="2020-10" db="EMBL/GenBank/DDBJ databases">
        <authorList>
            <person name="Gilroy R."/>
        </authorList>
    </citation>
    <scope>NUCLEOTIDE SEQUENCE</scope>
    <source>
        <strain evidence="7">ChiW3-316</strain>
    </source>
</reference>
<feature type="transmembrane region" description="Helical" evidence="6">
    <location>
        <begin position="169"/>
        <end position="187"/>
    </location>
</feature>
<evidence type="ECO:0000313" key="8">
    <source>
        <dbReference type="Proteomes" id="UP000824107"/>
    </source>
</evidence>
<dbReference type="EMBL" id="DVNC01000020">
    <property type="protein sequence ID" value="HIU52856.1"/>
    <property type="molecule type" value="Genomic_DNA"/>
</dbReference>
<evidence type="ECO:0000256" key="6">
    <source>
        <dbReference type="SAM" id="Phobius"/>
    </source>
</evidence>
<dbReference type="Proteomes" id="UP000824107">
    <property type="component" value="Unassembled WGS sequence"/>
</dbReference>
<feature type="transmembrane region" description="Helical" evidence="6">
    <location>
        <begin position="36"/>
        <end position="56"/>
    </location>
</feature>
<accession>A0A9D1M3G8</accession>
<feature type="transmembrane region" description="Helical" evidence="6">
    <location>
        <begin position="314"/>
        <end position="339"/>
    </location>
</feature>
<sequence>MDYSFFIFLSSGLFLGWSLGANDAANIFGTAVGTKMVRFRTAAVIASVFVMLGAVFSGGGASTTLVELGAVNAIAGSFMCACAAALTVYWMVNSGIPVSTSQSIVGAIIGWNFYSGKETDYGILSQIVSTWILCPLLAGIIAILLYWLIRFWLKHSRIHLLRQDSYTRIALIITGAFGAYALGSNNIGNVMGVFVDANPLQSVSLKYLHLSGTQLLFLIGSLAVSVGIFTRSHKIMRTIGKKIMVMTPVAAWIVVISQSIVLFIFASQGLEQFLLSRGLPALPLVPVSSSQAVIGAVMGIGLAKGGHNMSWGLLARIALGWFTTPVISAVICFISLFFLENVFNQVVYLP</sequence>
<dbReference type="PANTHER" id="PTHR11101">
    <property type="entry name" value="PHOSPHATE TRANSPORTER"/>
    <property type="match status" value="1"/>
</dbReference>
<keyword evidence="3 6" id="KW-0812">Transmembrane</keyword>
<evidence type="ECO:0000256" key="5">
    <source>
        <dbReference type="ARBA" id="ARBA00023136"/>
    </source>
</evidence>
<dbReference type="InterPro" id="IPR001204">
    <property type="entry name" value="Phos_transporter"/>
</dbReference>
<keyword evidence="5 6" id="KW-0472">Membrane</keyword>
<keyword evidence="4 6" id="KW-1133">Transmembrane helix</keyword>
<feature type="transmembrane region" description="Helical" evidence="6">
    <location>
        <begin position="207"/>
        <end position="229"/>
    </location>
</feature>
<evidence type="ECO:0000256" key="3">
    <source>
        <dbReference type="ARBA" id="ARBA00022692"/>
    </source>
</evidence>
<dbReference type="GO" id="GO:0005315">
    <property type="term" value="F:phosphate transmembrane transporter activity"/>
    <property type="evidence" value="ECO:0007669"/>
    <property type="project" value="InterPro"/>
</dbReference>
<dbReference type="Pfam" id="PF01384">
    <property type="entry name" value="PHO4"/>
    <property type="match status" value="1"/>
</dbReference>
<organism evidence="7 8">
    <name type="scientific">Candidatus Scatocola faecipullorum</name>
    <dbReference type="NCBI Taxonomy" id="2840917"/>
    <lineage>
        <taxon>Bacteria</taxon>
        <taxon>Pseudomonadati</taxon>
        <taxon>Pseudomonadota</taxon>
        <taxon>Alphaproteobacteria</taxon>
        <taxon>Rhodospirillales</taxon>
        <taxon>Rhodospirillaceae</taxon>
        <taxon>Rhodospirillaceae incertae sedis</taxon>
        <taxon>Candidatus Scatocola</taxon>
    </lineage>
</organism>
<dbReference type="PANTHER" id="PTHR11101:SF80">
    <property type="entry name" value="PHOSPHATE TRANSPORTER"/>
    <property type="match status" value="1"/>
</dbReference>
<dbReference type="GO" id="GO:0016020">
    <property type="term" value="C:membrane"/>
    <property type="evidence" value="ECO:0007669"/>
    <property type="project" value="UniProtKB-SubCell"/>
</dbReference>
<feature type="transmembrane region" description="Helical" evidence="6">
    <location>
        <begin position="123"/>
        <end position="148"/>
    </location>
</feature>
<feature type="transmembrane region" description="Helical" evidence="6">
    <location>
        <begin position="68"/>
        <end position="92"/>
    </location>
</feature>
<feature type="transmembrane region" description="Helical" evidence="6">
    <location>
        <begin position="249"/>
        <end position="270"/>
    </location>
</feature>
<feature type="transmembrane region" description="Helical" evidence="6">
    <location>
        <begin position="282"/>
        <end position="302"/>
    </location>
</feature>
<comment type="subcellular location">
    <subcellularLocation>
        <location evidence="1">Membrane</location>
        <topology evidence="1">Multi-pass membrane protein</topology>
    </subcellularLocation>
</comment>
<protein>
    <submittedName>
        <fullName evidence="7">Inorganic phosphate transporter</fullName>
    </submittedName>
</protein>
<dbReference type="GO" id="GO:0035435">
    <property type="term" value="P:phosphate ion transmembrane transport"/>
    <property type="evidence" value="ECO:0007669"/>
    <property type="project" value="TreeGrafter"/>
</dbReference>
<keyword evidence="2" id="KW-0813">Transport</keyword>
<reference evidence="7" key="2">
    <citation type="journal article" date="2021" name="PeerJ">
        <title>Extensive microbial diversity within the chicken gut microbiome revealed by metagenomics and culture.</title>
        <authorList>
            <person name="Gilroy R."/>
            <person name="Ravi A."/>
            <person name="Getino M."/>
            <person name="Pursley I."/>
            <person name="Horton D.L."/>
            <person name="Alikhan N.F."/>
            <person name="Baker D."/>
            <person name="Gharbi K."/>
            <person name="Hall N."/>
            <person name="Watson M."/>
            <person name="Adriaenssens E.M."/>
            <person name="Foster-Nyarko E."/>
            <person name="Jarju S."/>
            <person name="Secka A."/>
            <person name="Antonio M."/>
            <person name="Oren A."/>
            <person name="Chaudhuri R.R."/>
            <person name="La Ragione R."/>
            <person name="Hildebrand F."/>
            <person name="Pallen M.J."/>
        </authorList>
    </citation>
    <scope>NUCLEOTIDE SEQUENCE</scope>
    <source>
        <strain evidence="7">ChiW3-316</strain>
    </source>
</reference>
<comment type="caution">
    <text evidence="7">The sequence shown here is derived from an EMBL/GenBank/DDBJ whole genome shotgun (WGS) entry which is preliminary data.</text>
</comment>
<gene>
    <name evidence="7" type="ORF">IAD20_02110</name>
</gene>
<evidence type="ECO:0000256" key="2">
    <source>
        <dbReference type="ARBA" id="ARBA00022448"/>
    </source>
</evidence>
<name>A0A9D1M3G8_9PROT</name>
<dbReference type="AlphaFoldDB" id="A0A9D1M3G8"/>
<evidence type="ECO:0000256" key="4">
    <source>
        <dbReference type="ARBA" id="ARBA00022989"/>
    </source>
</evidence>
<evidence type="ECO:0000313" key="7">
    <source>
        <dbReference type="EMBL" id="HIU52856.1"/>
    </source>
</evidence>